<organism evidence="8 9">
    <name type="scientific">Novosphingobium resinovorum</name>
    <dbReference type="NCBI Taxonomy" id="158500"/>
    <lineage>
        <taxon>Bacteria</taxon>
        <taxon>Pseudomonadati</taxon>
        <taxon>Pseudomonadota</taxon>
        <taxon>Alphaproteobacteria</taxon>
        <taxon>Sphingomonadales</taxon>
        <taxon>Sphingomonadaceae</taxon>
        <taxon>Novosphingobium</taxon>
    </lineage>
</organism>
<gene>
    <name evidence="8" type="ORF">BV97_05283</name>
</gene>
<dbReference type="eggNOG" id="ENOG5032YCB">
    <property type="taxonomic scope" value="Bacteria"/>
</dbReference>
<protein>
    <recommendedName>
        <fullName evidence="2">Toxin CcdB</fullName>
    </recommendedName>
    <alternativeName>
        <fullName evidence="7">Cytotoxic protein CcdB</fullName>
    </alternativeName>
    <alternativeName>
        <fullName evidence="6">Protein LetD</fullName>
    </alternativeName>
</protein>
<evidence type="ECO:0000256" key="1">
    <source>
        <dbReference type="ARBA" id="ARBA00005230"/>
    </source>
</evidence>
<dbReference type="EMBL" id="JFYZ01000062">
    <property type="protein sequence ID" value="EZP71178.1"/>
    <property type="molecule type" value="Genomic_DNA"/>
</dbReference>
<keyword evidence="5" id="KW-0804">Transcription</keyword>
<evidence type="ECO:0000313" key="9">
    <source>
        <dbReference type="Proteomes" id="UP000024329"/>
    </source>
</evidence>
<dbReference type="Proteomes" id="UP000024329">
    <property type="component" value="Unassembled WGS sequence"/>
</dbReference>
<reference evidence="8 9" key="1">
    <citation type="submission" date="2014-03" db="EMBL/GenBank/DDBJ databases">
        <title>Whole genome sequence of Novosphingobium resinovorum KF1.</title>
        <authorList>
            <person name="Gan H.M."/>
            <person name="Gan H.Y."/>
            <person name="Chew T.H."/>
            <person name="Savka M.A."/>
        </authorList>
    </citation>
    <scope>NUCLEOTIDE SEQUENCE [LARGE SCALE GENOMIC DNA]</scope>
    <source>
        <strain evidence="8 9">KF1</strain>
    </source>
</reference>
<proteinExistence type="inferred from homology"/>
<dbReference type="AlphaFoldDB" id="A0A031JD74"/>
<evidence type="ECO:0000256" key="6">
    <source>
        <dbReference type="ARBA" id="ARBA00029628"/>
    </source>
</evidence>
<dbReference type="Pfam" id="PF01845">
    <property type="entry name" value="CcdB"/>
    <property type="match status" value="1"/>
</dbReference>
<dbReference type="Gene3D" id="2.30.30.110">
    <property type="match status" value="1"/>
</dbReference>
<comment type="similarity">
    <text evidence="1">Belongs to the CcdB toxin family.</text>
</comment>
<accession>A0A031JD74</accession>
<dbReference type="RefSeq" id="WP_036530232.1">
    <property type="nucleotide sequence ID" value="NZ_JFYZ01000062.1"/>
</dbReference>
<dbReference type="GO" id="GO:0006276">
    <property type="term" value="P:plasmid maintenance"/>
    <property type="evidence" value="ECO:0007669"/>
    <property type="project" value="InterPro"/>
</dbReference>
<name>A0A031JD74_9SPHN</name>
<evidence type="ECO:0000313" key="8">
    <source>
        <dbReference type="EMBL" id="EZP71178.1"/>
    </source>
</evidence>
<keyword evidence="3" id="KW-0678">Repressor</keyword>
<evidence type="ECO:0000256" key="3">
    <source>
        <dbReference type="ARBA" id="ARBA00022491"/>
    </source>
</evidence>
<evidence type="ECO:0000256" key="7">
    <source>
        <dbReference type="ARBA" id="ARBA00033135"/>
    </source>
</evidence>
<keyword evidence="4" id="KW-0805">Transcription regulation</keyword>
<dbReference type="SUPFAM" id="SSF50118">
    <property type="entry name" value="Cell growth inhibitor/plasmid maintenance toxic component"/>
    <property type="match status" value="1"/>
</dbReference>
<dbReference type="InterPro" id="IPR011067">
    <property type="entry name" value="Plasmid_toxin/cell-grow_inhib"/>
</dbReference>
<sequence>MAKFDVYRMAAGNGYYLDCQSDLLSELNTRLVAPLLAEEEAPRMALRLNPKFEIEGASFVMTTQFMGSVPLTELRVRVTSLHEHDLTIGNALDMLISGY</sequence>
<evidence type="ECO:0000256" key="2">
    <source>
        <dbReference type="ARBA" id="ARBA00015075"/>
    </source>
</evidence>
<dbReference type="GO" id="GO:0008657">
    <property type="term" value="F:DNA topoisomerase type II (double strand cut, ATP-hydrolyzing) inhibitor activity"/>
    <property type="evidence" value="ECO:0007669"/>
    <property type="project" value="InterPro"/>
</dbReference>
<evidence type="ECO:0000256" key="4">
    <source>
        <dbReference type="ARBA" id="ARBA00023015"/>
    </source>
</evidence>
<dbReference type="InterPro" id="IPR002712">
    <property type="entry name" value="CcdB"/>
</dbReference>
<evidence type="ECO:0000256" key="5">
    <source>
        <dbReference type="ARBA" id="ARBA00023163"/>
    </source>
</evidence>
<comment type="caution">
    <text evidence="8">The sequence shown here is derived from an EMBL/GenBank/DDBJ whole genome shotgun (WGS) entry which is preliminary data.</text>
</comment>
<dbReference type="PATRIC" id="fig|158500.4.peg.5360"/>